<dbReference type="GO" id="GO:0042802">
    <property type="term" value="F:identical protein binding"/>
    <property type="evidence" value="ECO:0007669"/>
    <property type="project" value="TreeGrafter"/>
</dbReference>
<accession>A0A3B0ZI59</accession>
<keyword evidence="6" id="KW-0663">Pyridoxal phosphate</keyword>
<sequence>MKNYAPLPVTFTKGEGAILWDTENKQYLDTLSGVAVCSLGHAHPDVAMAIAKQAKQLIHTSNWYHIANQEELAAELCELSGMDNVFFSNSGAEANETAIKLVRLYGHQKDIAEPAIIVMDGSFHGRTLATLSATGNRKVHAGFEPLVQGFVRAPYNDLEAIENIAKNNQNVVAVLVEPIIGEGGVNIPDADYLNGIRKLCDDNGWLMILDEIQTGMCRTGEWFAFQHTNITPDIMTLAKALGNGVPIGACLAKGKAAELFTPGNHGSTYGGNPLVCAAALAVVKTMKSQKLAARSKTLGATILAQLKTEFADNTAIVDIRGKGLMLAIELDRPCGELMQQALEQGLLLNVTAEKVVRLLPPLIISDDQATEIAQKVTSLIKNFIQ</sequence>
<evidence type="ECO:0000256" key="3">
    <source>
        <dbReference type="ARBA" id="ARBA00022576"/>
    </source>
</evidence>
<dbReference type="GO" id="GO:0005739">
    <property type="term" value="C:mitochondrion"/>
    <property type="evidence" value="ECO:0007669"/>
    <property type="project" value="UniProtKB-SubCell"/>
</dbReference>
<dbReference type="PANTHER" id="PTHR11986">
    <property type="entry name" value="AMINOTRANSFERASE CLASS III"/>
    <property type="match status" value="1"/>
</dbReference>
<dbReference type="Pfam" id="PF00202">
    <property type="entry name" value="Aminotran_3"/>
    <property type="match status" value="1"/>
</dbReference>
<protein>
    <submittedName>
        <fullName evidence="8">Acetylornithine aminotransferase</fullName>
        <ecNumber evidence="8">2.6.1.11</ecNumber>
    </submittedName>
</protein>
<dbReference type="AlphaFoldDB" id="A0A3B0ZI59"/>
<comment type="pathway">
    <text evidence="7">Amino-acid biosynthesis.</text>
</comment>
<dbReference type="NCBIfam" id="TIGR00707">
    <property type="entry name" value="argD"/>
    <property type="match status" value="1"/>
</dbReference>
<dbReference type="Gene3D" id="3.40.640.10">
    <property type="entry name" value="Type I PLP-dependent aspartate aminotransferase-like (Major domain)"/>
    <property type="match status" value="1"/>
</dbReference>
<dbReference type="InterPro" id="IPR049704">
    <property type="entry name" value="Aminotrans_3_PPA_site"/>
</dbReference>
<dbReference type="Gene3D" id="3.90.1150.10">
    <property type="entry name" value="Aspartate Aminotransferase, domain 1"/>
    <property type="match status" value="1"/>
</dbReference>
<dbReference type="EMBL" id="UOFT01000031">
    <property type="protein sequence ID" value="VAW93135.1"/>
    <property type="molecule type" value="Genomic_DNA"/>
</dbReference>
<proteinExistence type="inferred from homology"/>
<dbReference type="GO" id="GO:0030170">
    <property type="term" value="F:pyridoxal phosphate binding"/>
    <property type="evidence" value="ECO:0007669"/>
    <property type="project" value="InterPro"/>
</dbReference>
<dbReference type="GO" id="GO:0006526">
    <property type="term" value="P:L-arginine biosynthetic process"/>
    <property type="evidence" value="ECO:0007669"/>
    <property type="project" value="UniProtKB-ARBA"/>
</dbReference>
<comment type="subcellular location">
    <subcellularLocation>
        <location evidence="2">Mitochondrion</location>
    </subcellularLocation>
</comment>
<gene>
    <name evidence="8" type="ORF">MNBD_GAMMA23-2087</name>
</gene>
<dbReference type="FunFam" id="3.40.640.10:FF:000004">
    <property type="entry name" value="Acetylornithine aminotransferase"/>
    <property type="match status" value="1"/>
</dbReference>
<organism evidence="8">
    <name type="scientific">hydrothermal vent metagenome</name>
    <dbReference type="NCBI Taxonomy" id="652676"/>
    <lineage>
        <taxon>unclassified sequences</taxon>
        <taxon>metagenomes</taxon>
        <taxon>ecological metagenomes</taxon>
    </lineage>
</organism>
<dbReference type="InterPro" id="IPR015422">
    <property type="entry name" value="PyrdxlP-dep_Trfase_small"/>
</dbReference>
<dbReference type="CDD" id="cd00610">
    <property type="entry name" value="OAT_like"/>
    <property type="match status" value="1"/>
</dbReference>
<evidence type="ECO:0000256" key="5">
    <source>
        <dbReference type="ARBA" id="ARBA00022679"/>
    </source>
</evidence>
<evidence type="ECO:0000256" key="6">
    <source>
        <dbReference type="ARBA" id="ARBA00022898"/>
    </source>
</evidence>
<keyword evidence="5 8" id="KW-0808">Transferase</keyword>
<evidence type="ECO:0000256" key="2">
    <source>
        <dbReference type="ARBA" id="ARBA00004173"/>
    </source>
</evidence>
<dbReference type="InterPro" id="IPR015421">
    <property type="entry name" value="PyrdxlP-dep_Trfase_major"/>
</dbReference>
<evidence type="ECO:0000256" key="4">
    <source>
        <dbReference type="ARBA" id="ARBA00022605"/>
    </source>
</evidence>
<dbReference type="InterPro" id="IPR015424">
    <property type="entry name" value="PyrdxlP-dep_Trfase"/>
</dbReference>
<dbReference type="InterPro" id="IPR005814">
    <property type="entry name" value="Aminotrans_3"/>
</dbReference>
<evidence type="ECO:0000256" key="7">
    <source>
        <dbReference type="ARBA" id="ARBA00029440"/>
    </source>
</evidence>
<comment type="cofactor">
    <cofactor evidence="1">
        <name>pyridoxal 5'-phosphate</name>
        <dbReference type="ChEBI" id="CHEBI:597326"/>
    </cofactor>
</comment>
<dbReference type="GO" id="GO:0003992">
    <property type="term" value="F:N2-acetyl-L-ornithine:2-oxoglutarate 5-aminotransferase activity"/>
    <property type="evidence" value="ECO:0007669"/>
    <property type="project" value="UniProtKB-EC"/>
</dbReference>
<dbReference type="InterPro" id="IPR050103">
    <property type="entry name" value="Class-III_PLP-dep_AT"/>
</dbReference>
<name>A0A3B0ZI59_9ZZZZ</name>
<dbReference type="EC" id="2.6.1.11" evidence="8"/>
<keyword evidence="3 8" id="KW-0032">Aminotransferase</keyword>
<reference evidence="8" key="1">
    <citation type="submission" date="2018-06" db="EMBL/GenBank/DDBJ databases">
        <authorList>
            <person name="Zhirakovskaya E."/>
        </authorList>
    </citation>
    <scope>NUCLEOTIDE SEQUENCE</scope>
</reference>
<dbReference type="PANTHER" id="PTHR11986:SF79">
    <property type="entry name" value="ACETYLORNITHINE AMINOTRANSFERASE, MITOCHONDRIAL"/>
    <property type="match status" value="1"/>
</dbReference>
<dbReference type="NCBIfam" id="NF002325">
    <property type="entry name" value="PRK01278.1"/>
    <property type="match status" value="1"/>
</dbReference>
<dbReference type="SUPFAM" id="SSF53383">
    <property type="entry name" value="PLP-dependent transferases"/>
    <property type="match status" value="1"/>
</dbReference>
<dbReference type="HAMAP" id="MF_01107">
    <property type="entry name" value="ArgD_aminotrans_3"/>
    <property type="match status" value="1"/>
</dbReference>
<dbReference type="PROSITE" id="PS00600">
    <property type="entry name" value="AA_TRANSFER_CLASS_3"/>
    <property type="match status" value="1"/>
</dbReference>
<dbReference type="PIRSF" id="PIRSF000521">
    <property type="entry name" value="Transaminase_4ab_Lys_Orn"/>
    <property type="match status" value="1"/>
</dbReference>
<evidence type="ECO:0000313" key="8">
    <source>
        <dbReference type="EMBL" id="VAW93135.1"/>
    </source>
</evidence>
<evidence type="ECO:0000256" key="1">
    <source>
        <dbReference type="ARBA" id="ARBA00001933"/>
    </source>
</evidence>
<keyword evidence="4" id="KW-0028">Amino-acid biosynthesis</keyword>
<dbReference type="InterPro" id="IPR004636">
    <property type="entry name" value="AcOrn/SuccOrn_fam"/>
</dbReference>